<dbReference type="EMBL" id="OU912926">
    <property type="protein sequence ID" value="CAG9934416.1"/>
    <property type="molecule type" value="Genomic_DNA"/>
</dbReference>
<feature type="transmembrane region" description="Helical" evidence="6">
    <location>
        <begin position="18"/>
        <end position="37"/>
    </location>
</feature>
<organism evidence="7 8">
    <name type="scientific">Candidatus Nitrotoga arctica</name>
    <dbReference type="NCBI Taxonomy" id="453162"/>
    <lineage>
        <taxon>Bacteria</taxon>
        <taxon>Pseudomonadati</taxon>
        <taxon>Pseudomonadota</taxon>
        <taxon>Betaproteobacteria</taxon>
        <taxon>Nitrosomonadales</taxon>
        <taxon>Gallionellaceae</taxon>
        <taxon>Candidatus Nitrotoga</taxon>
    </lineage>
</organism>
<dbReference type="Proteomes" id="UP000839052">
    <property type="component" value="Chromosome"/>
</dbReference>
<comment type="subcellular location">
    <subcellularLocation>
        <location evidence="1">Cell membrane</location>
        <topology evidence="1">Multi-pass membrane protein</topology>
    </subcellularLocation>
</comment>
<sequence length="126" mass="13723">MPGFEGLGAVVGSAVRRIILIQLAVTIAMALLMLMYLNVAAAVSAFAGGAVGFLTSLVYAKKMFAPLGSEPKTIIMAHYRAEAYKLVFTILLFSLVFTQFKEVHVLPLFVAYIATLMVYWVALIFV</sequence>
<evidence type="ECO:0000256" key="4">
    <source>
        <dbReference type="ARBA" id="ARBA00022989"/>
    </source>
</evidence>
<dbReference type="InterPro" id="IPR005598">
    <property type="entry name" value="ATP_synth_I"/>
</dbReference>
<feature type="transmembrane region" description="Helical" evidence="6">
    <location>
        <begin position="106"/>
        <end position="125"/>
    </location>
</feature>
<reference evidence="7 8" key="1">
    <citation type="submission" date="2021-10" db="EMBL/GenBank/DDBJ databases">
        <authorList>
            <person name="Koch H."/>
        </authorList>
    </citation>
    <scope>NUCLEOTIDE SEQUENCE [LARGE SCALE GENOMIC DNA]</scope>
    <source>
        <strain evidence="7">6680</strain>
    </source>
</reference>
<evidence type="ECO:0000256" key="2">
    <source>
        <dbReference type="ARBA" id="ARBA00022475"/>
    </source>
</evidence>
<keyword evidence="8" id="KW-1185">Reference proteome</keyword>
<evidence type="ECO:0000256" key="3">
    <source>
        <dbReference type="ARBA" id="ARBA00022692"/>
    </source>
</evidence>
<name>A0ABN8ATM2_9PROT</name>
<evidence type="ECO:0000313" key="7">
    <source>
        <dbReference type="EMBL" id="CAG9934416.1"/>
    </source>
</evidence>
<dbReference type="RefSeq" id="WP_239798178.1">
    <property type="nucleotide sequence ID" value="NZ_OU912926.1"/>
</dbReference>
<proteinExistence type="predicted"/>
<evidence type="ECO:0000313" key="8">
    <source>
        <dbReference type="Proteomes" id="UP000839052"/>
    </source>
</evidence>
<feature type="transmembrane region" description="Helical" evidence="6">
    <location>
        <begin position="81"/>
        <end position="100"/>
    </location>
</feature>
<feature type="transmembrane region" description="Helical" evidence="6">
    <location>
        <begin position="43"/>
        <end position="60"/>
    </location>
</feature>
<accession>A0ABN8ATM2</accession>
<evidence type="ECO:0000256" key="6">
    <source>
        <dbReference type="SAM" id="Phobius"/>
    </source>
</evidence>
<gene>
    <name evidence="7" type="ORF">NTG6680_3167</name>
</gene>
<keyword evidence="3 6" id="KW-0812">Transmembrane</keyword>
<keyword evidence="5 6" id="KW-0472">Membrane</keyword>
<dbReference type="Pfam" id="PF03899">
    <property type="entry name" value="ATP-synt_I"/>
    <property type="match status" value="1"/>
</dbReference>
<evidence type="ECO:0000256" key="5">
    <source>
        <dbReference type="ARBA" id="ARBA00023136"/>
    </source>
</evidence>
<protein>
    <submittedName>
        <fullName evidence="7">ATP synthase protein I</fullName>
    </submittedName>
</protein>
<keyword evidence="2" id="KW-1003">Cell membrane</keyword>
<keyword evidence="4 6" id="KW-1133">Transmembrane helix</keyword>
<evidence type="ECO:0000256" key="1">
    <source>
        <dbReference type="ARBA" id="ARBA00004651"/>
    </source>
</evidence>